<gene>
    <name evidence="1" type="ORF">T310_7516</name>
</gene>
<name>A0A0F4YJQ4_RASE3</name>
<protein>
    <submittedName>
        <fullName evidence="1">Uncharacterized protein</fullName>
    </submittedName>
</protein>
<comment type="caution">
    <text evidence="1">The sequence shown here is derived from an EMBL/GenBank/DDBJ whole genome shotgun (WGS) entry which is preliminary data.</text>
</comment>
<dbReference type="EMBL" id="LASV01000446">
    <property type="protein sequence ID" value="KKA18522.1"/>
    <property type="molecule type" value="Genomic_DNA"/>
</dbReference>
<sequence>MEGRERFTEPRPSTWTLVTKVNEKHRQLDESDYETYKTPSSASALFVCQNVDNPSEEALMRIYMQLPYKGSEMDRPEERAEQASETLDSIAQSEFDALQRLTEKRCESTPTLLGYKKDKQDEDGFVPGGYIFYLLMIRLPGIRLGHNIEMDALFWTLPDTTRDDIREAFKVAHTNLIDAGIYPMFTALKRPLWDEESKKMYYSFSRSSF</sequence>
<accession>A0A0F4YJQ4</accession>
<proteinExistence type="predicted"/>
<keyword evidence="2" id="KW-1185">Reference proteome</keyword>
<dbReference type="GeneID" id="25319788"/>
<dbReference type="AlphaFoldDB" id="A0A0F4YJQ4"/>
<dbReference type="STRING" id="1408163.A0A0F4YJQ4"/>
<dbReference type="Proteomes" id="UP000053958">
    <property type="component" value="Unassembled WGS sequence"/>
</dbReference>
<organism evidence="1 2">
    <name type="scientific">Rasamsonia emersonii (strain ATCC 16479 / CBS 393.64 / IMI 116815)</name>
    <dbReference type="NCBI Taxonomy" id="1408163"/>
    <lineage>
        <taxon>Eukaryota</taxon>
        <taxon>Fungi</taxon>
        <taxon>Dikarya</taxon>
        <taxon>Ascomycota</taxon>
        <taxon>Pezizomycotina</taxon>
        <taxon>Eurotiomycetes</taxon>
        <taxon>Eurotiomycetidae</taxon>
        <taxon>Eurotiales</taxon>
        <taxon>Trichocomaceae</taxon>
        <taxon>Rasamsonia</taxon>
    </lineage>
</organism>
<reference evidence="1 2" key="1">
    <citation type="submission" date="2015-04" db="EMBL/GenBank/DDBJ databases">
        <authorList>
            <person name="Heijne W.H."/>
            <person name="Fedorova N.D."/>
            <person name="Nierman W.C."/>
            <person name="Vollebregt A.W."/>
            <person name="Zhao Z."/>
            <person name="Wu L."/>
            <person name="Kumar M."/>
            <person name="Stam H."/>
            <person name="van den Berg M.A."/>
            <person name="Pel H.J."/>
        </authorList>
    </citation>
    <scope>NUCLEOTIDE SEQUENCE [LARGE SCALE GENOMIC DNA]</scope>
    <source>
        <strain evidence="1 2">CBS 393.64</strain>
    </source>
</reference>
<dbReference type="RefSeq" id="XP_013325134.1">
    <property type="nucleotide sequence ID" value="XM_013469680.1"/>
</dbReference>
<evidence type="ECO:0000313" key="2">
    <source>
        <dbReference type="Proteomes" id="UP000053958"/>
    </source>
</evidence>
<dbReference type="OrthoDB" id="4221661at2759"/>
<evidence type="ECO:0000313" key="1">
    <source>
        <dbReference type="EMBL" id="KKA18522.1"/>
    </source>
</evidence>